<accession>A0A367ZUJ3</accession>
<protein>
    <submittedName>
        <fullName evidence="4">Vancomycin B-type resistance protein VanW</fullName>
    </submittedName>
</protein>
<evidence type="ECO:0000256" key="2">
    <source>
        <dbReference type="SAM" id="MobiDB-lite"/>
    </source>
</evidence>
<dbReference type="InterPro" id="IPR052913">
    <property type="entry name" value="Glycopeptide_resist_protein"/>
</dbReference>
<keyword evidence="1" id="KW-0732">Signal</keyword>
<evidence type="ECO:0000256" key="1">
    <source>
        <dbReference type="ARBA" id="ARBA00022729"/>
    </source>
</evidence>
<dbReference type="InterPro" id="IPR007391">
    <property type="entry name" value="Vancomycin_resist_VanW"/>
</dbReference>
<organism evidence="4 5">
    <name type="scientific">Candidatus Ozemobacter sibiricus</name>
    <dbReference type="NCBI Taxonomy" id="2268124"/>
    <lineage>
        <taxon>Bacteria</taxon>
        <taxon>Candidatus Ozemobacteria</taxon>
        <taxon>Candidatus Ozemobacterales</taxon>
        <taxon>Candidatus Ozemobacteraceae</taxon>
        <taxon>Candidatus Ozemobacter</taxon>
    </lineage>
</organism>
<dbReference type="SMART" id="SM01208">
    <property type="entry name" value="G5"/>
    <property type="match status" value="1"/>
</dbReference>
<evidence type="ECO:0000313" key="5">
    <source>
        <dbReference type="Proteomes" id="UP000252355"/>
    </source>
</evidence>
<dbReference type="Gene3D" id="2.20.230.10">
    <property type="entry name" value="Resuscitation-promoting factor rpfb"/>
    <property type="match status" value="1"/>
</dbReference>
<name>A0A367ZUJ3_9BACT</name>
<feature type="region of interest" description="Disordered" evidence="2">
    <location>
        <begin position="34"/>
        <end position="60"/>
    </location>
</feature>
<evidence type="ECO:0000259" key="3">
    <source>
        <dbReference type="PROSITE" id="PS51109"/>
    </source>
</evidence>
<dbReference type="EMBL" id="QOQW01000001">
    <property type="protein sequence ID" value="RCK81815.1"/>
    <property type="molecule type" value="Genomic_DNA"/>
</dbReference>
<dbReference type="PANTHER" id="PTHR35788:SF1">
    <property type="entry name" value="EXPORTED PROTEIN"/>
    <property type="match status" value="1"/>
</dbReference>
<dbReference type="PANTHER" id="PTHR35788">
    <property type="entry name" value="EXPORTED PROTEIN-RELATED"/>
    <property type="match status" value="1"/>
</dbReference>
<dbReference type="Pfam" id="PF07501">
    <property type="entry name" value="G5"/>
    <property type="match status" value="1"/>
</dbReference>
<proteinExistence type="predicted"/>
<dbReference type="Pfam" id="PF04294">
    <property type="entry name" value="VanW"/>
    <property type="match status" value="1"/>
</dbReference>
<comment type="caution">
    <text evidence="4">The sequence shown here is derived from an EMBL/GenBank/DDBJ whole genome shotgun (WGS) entry which is preliminary data.</text>
</comment>
<feature type="compositionally biased region" description="Polar residues" evidence="2">
    <location>
        <begin position="34"/>
        <end position="46"/>
    </location>
</feature>
<gene>
    <name evidence="4" type="ORF">OZSIB_0949</name>
</gene>
<dbReference type="AlphaFoldDB" id="A0A367ZUJ3"/>
<dbReference type="Proteomes" id="UP000252355">
    <property type="component" value="Unassembled WGS sequence"/>
</dbReference>
<feature type="domain" description="G5" evidence="3">
    <location>
        <begin position="345"/>
        <end position="423"/>
    </location>
</feature>
<dbReference type="InterPro" id="IPR011098">
    <property type="entry name" value="G5_dom"/>
</dbReference>
<reference evidence="4 5" key="1">
    <citation type="submission" date="2018-05" db="EMBL/GenBank/DDBJ databases">
        <title>A metagenomic window into the 2 km-deep terrestrial subsurface aquifer revealed taxonomically and functionally diverse microbial community comprising novel uncultured bacterial lineages.</title>
        <authorList>
            <person name="Kadnikov V.V."/>
            <person name="Mardanov A.V."/>
            <person name="Beletsky A.V."/>
            <person name="Banks D."/>
            <person name="Pimenov N.V."/>
            <person name="Frank Y.A."/>
            <person name="Karnachuk O.V."/>
            <person name="Ravin N.V."/>
        </authorList>
    </citation>
    <scope>NUCLEOTIDE SEQUENCE [LARGE SCALE GENOMIC DNA]</scope>
    <source>
        <strain evidence="4">BY5</strain>
    </source>
</reference>
<sequence>MRKVFYVILGITCLSAFLIFLFWGITSIQRATQTIPSSSKAPTVSSAPHPEEPMAAMSKPQPVPEVEVVFQLDDRTINLGKVPLLKPAGGDQAAAAPAVDVELARRLVEQIPEPAPVAPPVPAKLETDQKGTPRKINRGNPGQVIDREGTVQRLAEVVTRVKPSQPVKITVPRREPAGIETLTSLRTRLGFKECLAEFETVHDKDHIDDVGRNINLRIAAEKVDGIILQPGEEFSFNRIVGPRGRKEGFQPAGVISNGKVVPGLGGGICQVSTTLYRCALLSAMKIVERHNHSIYDGIAYAQRGLDAAVVWGAKDFRFVNTLNTPVLILCQAGRGSVKAAFYAQHRPFDKVELITRNEVKHPFPVQVRKNPRLKNGETRVIQPGVTGYTVEAYRIVTIKGVTREEPLSKDRYQTFPRIEEVSN</sequence>
<evidence type="ECO:0000313" key="4">
    <source>
        <dbReference type="EMBL" id="RCK81815.1"/>
    </source>
</evidence>
<dbReference type="PROSITE" id="PS51109">
    <property type="entry name" value="G5"/>
    <property type="match status" value="1"/>
</dbReference>
<feature type="region of interest" description="Disordered" evidence="2">
    <location>
        <begin position="114"/>
        <end position="143"/>
    </location>
</feature>